<dbReference type="EMBL" id="QOCI01000007">
    <property type="protein sequence ID" value="RRR18354.1"/>
    <property type="molecule type" value="Genomic_DNA"/>
</dbReference>
<protein>
    <submittedName>
        <fullName evidence="3">Sugar phosphate isomerase/epimerase</fullName>
    </submittedName>
</protein>
<dbReference type="SUPFAM" id="SSF51658">
    <property type="entry name" value="Xylose isomerase-like"/>
    <property type="match status" value="1"/>
</dbReference>
<evidence type="ECO:0000313" key="3">
    <source>
        <dbReference type="EMBL" id="RRR18354.1"/>
    </source>
</evidence>
<keyword evidence="4" id="KW-1185">Reference proteome</keyword>
<keyword evidence="3" id="KW-0413">Isomerase</keyword>
<name>A0A3R8QTL2_9MICO</name>
<dbReference type="InterPro" id="IPR050312">
    <property type="entry name" value="IolE/XylAMocC-like"/>
</dbReference>
<dbReference type="Proteomes" id="UP000274327">
    <property type="component" value="Unassembled WGS sequence"/>
</dbReference>
<evidence type="ECO:0000256" key="1">
    <source>
        <dbReference type="ARBA" id="ARBA00023277"/>
    </source>
</evidence>
<comment type="caution">
    <text evidence="3">The sequence shown here is derived from an EMBL/GenBank/DDBJ whole genome shotgun (WGS) entry which is preliminary data.</text>
</comment>
<accession>A0A3R8QTL2</accession>
<dbReference type="PANTHER" id="PTHR12110">
    <property type="entry name" value="HYDROXYPYRUVATE ISOMERASE"/>
    <property type="match status" value="1"/>
</dbReference>
<organism evidence="3 4">
    <name type="scientific">Brachybacterium paraconglomeratum</name>
    <dbReference type="NCBI Taxonomy" id="173362"/>
    <lineage>
        <taxon>Bacteria</taxon>
        <taxon>Bacillati</taxon>
        <taxon>Actinomycetota</taxon>
        <taxon>Actinomycetes</taxon>
        <taxon>Micrococcales</taxon>
        <taxon>Dermabacteraceae</taxon>
        <taxon>Brachybacterium</taxon>
    </lineage>
</organism>
<dbReference type="InterPro" id="IPR036237">
    <property type="entry name" value="Xyl_isomerase-like_sf"/>
</dbReference>
<dbReference type="AlphaFoldDB" id="A0A3R8QTL2"/>
<proteinExistence type="predicted"/>
<dbReference type="Pfam" id="PF01261">
    <property type="entry name" value="AP_endonuc_2"/>
    <property type="match status" value="1"/>
</dbReference>
<dbReference type="Gene3D" id="3.20.20.150">
    <property type="entry name" value="Divalent-metal-dependent TIM barrel enzymes"/>
    <property type="match status" value="1"/>
</dbReference>
<dbReference type="RefSeq" id="WP_126986737.1">
    <property type="nucleotide sequence ID" value="NZ_JALXWX010000052.1"/>
</dbReference>
<dbReference type="InterPro" id="IPR013022">
    <property type="entry name" value="Xyl_isomerase-like_TIM-brl"/>
</dbReference>
<gene>
    <name evidence="3" type="ORF">DS079_09050</name>
</gene>
<reference evidence="3 4" key="1">
    <citation type="submission" date="2018-07" db="EMBL/GenBank/DDBJ databases">
        <title>Brachybacteriurn paraconglorneratum KCTC 9916.</title>
        <authorList>
            <person name="Li Y."/>
        </authorList>
    </citation>
    <scope>NUCLEOTIDE SEQUENCE [LARGE SCALE GENOMIC DNA]</scope>
    <source>
        <strain evidence="3 4">KCTC 9916</strain>
    </source>
</reference>
<feature type="domain" description="Xylose isomerase-like TIM barrel" evidence="2">
    <location>
        <begin position="21"/>
        <end position="266"/>
    </location>
</feature>
<keyword evidence="1" id="KW-0119">Carbohydrate metabolism</keyword>
<dbReference type="GeneID" id="78121167"/>
<dbReference type="PANTHER" id="PTHR12110:SF41">
    <property type="entry name" value="INOSOSE DEHYDRATASE"/>
    <property type="match status" value="1"/>
</dbReference>
<dbReference type="GO" id="GO:0016853">
    <property type="term" value="F:isomerase activity"/>
    <property type="evidence" value="ECO:0007669"/>
    <property type="project" value="UniProtKB-KW"/>
</dbReference>
<evidence type="ECO:0000259" key="2">
    <source>
        <dbReference type="Pfam" id="PF01261"/>
    </source>
</evidence>
<evidence type="ECO:0000313" key="4">
    <source>
        <dbReference type="Proteomes" id="UP000274327"/>
    </source>
</evidence>
<sequence>MFSCLSPGALGLPLDHTAAIDLALAHGFGGVDPDPEHFRTLLADGGLEAVSAHGAALRAKGLQWGMAGLPIALDASAEEFRAALGSLPDALGLLTAAGVTAVGTWIRPMHRTLDHAANWRLHAGRLSLVSEILADHGLRLGLEYIGPKTIWSTERHPFVHDITDARALIAETGASNIGLILDSYHWYTAGETPEDLTGLAASDIVSVDINDARPDRARDEQMDLDRRLPYDTGVIDLDGFMGAIRTAGYTGPVKVEPFMKSLAEQPVDEVLADISSRLDRAITGA</sequence>